<gene>
    <name evidence="1" type="ORF">FGO68_gene2414</name>
</gene>
<dbReference type="EMBL" id="RRYP01006200">
    <property type="protein sequence ID" value="TNV81392.1"/>
    <property type="molecule type" value="Genomic_DNA"/>
</dbReference>
<evidence type="ECO:0000313" key="1">
    <source>
        <dbReference type="EMBL" id="TNV81392.1"/>
    </source>
</evidence>
<dbReference type="OrthoDB" id="10403770at2759"/>
<protein>
    <submittedName>
        <fullName evidence="1">Uncharacterized protein</fullName>
    </submittedName>
</protein>
<dbReference type="AlphaFoldDB" id="A0A8J8T3W0"/>
<sequence>MNGFNQFIINFQLYIMGKKKAIMIFKGSTKKHWIRYVTGLDMAVNPADAYGVNQSNMIIKLLATVDSKYLQPGFAYKHLFIDKKPYAYPSFMTLKFVNGQERQYDMNISTFSNIKSEVEYINELVEFERSFAGQDDELDDEV</sequence>
<evidence type="ECO:0000313" key="2">
    <source>
        <dbReference type="Proteomes" id="UP000785679"/>
    </source>
</evidence>
<keyword evidence="2" id="KW-1185">Reference proteome</keyword>
<dbReference type="Proteomes" id="UP000785679">
    <property type="component" value="Unassembled WGS sequence"/>
</dbReference>
<reference evidence="1" key="1">
    <citation type="submission" date="2019-06" db="EMBL/GenBank/DDBJ databases">
        <authorList>
            <person name="Zheng W."/>
        </authorList>
    </citation>
    <scope>NUCLEOTIDE SEQUENCE</scope>
    <source>
        <strain evidence="1">QDHG01</strain>
    </source>
</reference>
<comment type="caution">
    <text evidence="1">The sequence shown here is derived from an EMBL/GenBank/DDBJ whole genome shotgun (WGS) entry which is preliminary data.</text>
</comment>
<organism evidence="1 2">
    <name type="scientific">Halteria grandinella</name>
    <dbReference type="NCBI Taxonomy" id="5974"/>
    <lineage>
        <taxon>Eukaryota</taxon>
        <taxon>Sar</taxon>
        <taxon>Alveolata</taxon>
        <taxon>Ciliophora</taxon>
        <taxon>Intramacronucleata</taxon>
        <taxon>Spirotrichea</taxon>
        <taxon>Stichotrichia</taxon>
        <taxon>Sporadotrichida</taxon>
        <taxon>Halteriidae</taxon>
        <taxon>Halteria</taxon>
    </lineage>
</organism>
<accession>A0A8J8T3W0</accession>
<name>A0A8J8T3W0_HALGN</name>
<proteinExistence type="predicted"/>